<evidence type="ECO:0000256" key="1">
    <source>
        <dbReference type="SAM" id="Phobius"/>
    </source>
</evidence>
<accession>A0A6J7WP35</accession>
<proteinExistence type="predicted"/>
<organism evidence="3">
    <name type="scientific">uncultured Caudovirales phage</name>
    <dbReference type="NCBI Taxonomy" id="2100421"/>
    <lineage>
        <taxon>Viruses</taxon>
        <taxon>Duplodnaviria</taxon>
        <taxon>Heunggongvirae</taxon>
        <taxon>Uroviricota</taxon>
        <taxon>Caudoviricetes</taxon>
        <taxon>Peduoviridae</taxon>
        <taxon>Maltschvirus</taxon>
        <taxon>Maltschvirus maltsch</taxon>
    </lineage>
</organism>
<evidence type="ECO:0000313" key="3">
    <source>
        <dbReference type="EMBL" id="CAB5219666.1"/>
    </source>
</evidence>
<reference evidence="3" key="1">
    <citation type="submission" date="2020-05" db="EMBL/GenBank/DDBJ databases">
        <authorList>
            <person name="Chiriac C."/>
            <person name="Salcher M."/>
            <person name="Ghai R."/>
            <person name="Kavagutti S V."/>
        </authorList>
    </citation>
    <scope>NUCLEOTIDE SEQUENCE</scope>
</reference>
<keyword evidence="1" id="KW-0472">Membrane</keyword>
<keyword evidence="1" id="KW-0812">Transmembrane</keyword>
<keyword evidence="1" id="KW-1133">Transmembrane helix</keyword>
<dbReference type="EMBL" id="LR796220">
    <property type="protein sequence ID" value="CAB4128618.1"/>
    <property type="molecule type" value="Genomic_DNA"/>
</dbReference>
<sequence length="87" mass="9386">MSILISVIISGMAVAYTTEFISSIGEKFFNPRTVKLVLTLPLAIFASWLLGLTGFVLAVASPAAGFFSLATLQLLNRPVNIQTVTRR</sequence>
<dbReference type="EMBL" id="LR798276">
    <property type="protein sequence ID" value="CAB5219666.1"/>
    <property type="molecule type" value="Genomic_DNA"/>
</dbReference>
<evidence type="ECO:0000313" key="2">
    <source>
        <dbReference type="EMBL" id="CAB4128618.1"/>
    </source>
</evidence>
<protein>
    <submittedName>
        <fullName evidence="3">Uncharacterized protein</fullName>
    </submittedName>
</protein>
<feature type="transmembrane region" description="Helical" evidence="1">
    <location>
        <begin position="39"/>
        <end position="67"/>
    </location>
</feature>
<gene>
    <name evidence="2" type="ORF">UFOVP110_52</name>
    <name evidence="3" type="ORF">UFOVP223_112</name>
</gene>
<name>A0A6J7WP35_9CAUD</name>